<evidence type="ECO:0000256" key="5">
    <source>
        <dbReference type="ARBA" id="ARBA00023237"/>
    </source>
</evidence>
<dbReference type="Gene3D" id="1.25.40.390">
    <property type="match status" value="1"/>
</dbReference>
<reference evidence="7 8" key="1">
    <citation type="submission" date="2024-01" db="EMBL/GenBank/DDBJ databases">
        <title>Mariniflexile litorale sp. nov., isolated from the shallow sediments of the Sea of Japan.</title>
        <authorList>
            <person name="Romanenko L."/>
            <person name="Bystritskaya E."/>
            <person name="Isaeva M."/>
        </authorList>
    </citation>
    <scope>NUCLEOTIDE SEQUENCE [LARGE SCALE GENOMIC DNA]</scope>
    <source>
        <strain evidence="7 8">KCTC 32427</strain>
    </source>
</reference>
<dbReference type="InterPro" id="IPR012944">
    <property type="entry name" value="SusD_RagB_dom"/>
</dbReference>
<accession>A0ABV0AD25</accession>
<evidence type="ECO:0000313" key="7">
    <source>
        <dbReference type="EMBL" id="MEN3324987.1"/>
    </source>
</evidence>
<evidence type="ECO:0000256" key="4">
    <source>
        <dbReference type="ARBA" id="ARBA00023136"/>
    </source>
</evidence>
<evidence type="ECO:0000259" key="6">
    <source>
        <dbReference type="Pfam" id="PF07980"/>
    </source>
</evidence>
<evidence type="ECO:0000256" key="2">
    <source>
        <dbReference type="ARBA" id="ARBA00006275"/>
    </source>
</evidence>
<comment type="subcellular location">
    <subcellularLocation>
        <location evidence="1">Cell outer membrane</location>
    </subcellularLocation>
</comment>
<evidence type="ECO:0000256" key="1">
    <source>
        <dbReference type="ARBA" id="ARBA00004442"/>
    </source>
</evidence>
<comment type="similarity">
    <text evidence="2">Belongs to the SusD family.</text>
</comment>
<gene>
    <name evidence="7" type="ORF">VP395_14705</name>
</gene>
<proteinExistence type="inferred from homology"/>
<dbReference type="CDD" id="cd08977">
    <property type="entry name" value="SusD"/>
    <property type="match status" value="1"/>
</dbReference>
<name>A0ABV0AD25_9FLAO</name>
<dbReference type="Proteomes" id="UP001416393">
    <property type="component" value="Unassembled WGS sequence"/>
</dbReference>
<keyword evidence="8" id="KW-1185">Reference proteome</keyword>
<dbReference type="Gene3D" id="1.10.3780.10">
    <property type="entry name" value="SusD-like"/>
    <property type="match status" value="1"/>
</dbReference>
<organism evidence="7 8">
    <name type="scientific">Mariniflexile soesokkakense</name>
    <dbReference type="NCBI Taxonomy" id="1343160"/>
    <lineage>
        <taxon>Bacteria</taxon>
        <taxon>Pseudomonadati</taxon>
        <taxon>Bacteroidota</taxon>
        <taxon>Flavobacteriia</taxon>
        <taxon>Flavobacteriales</taxon>
        <taxon>Flavobacteriaceae</taxon>
        <taxon>Mariniflexile</taxon>
    </lineage>
</organism>
<dbReference type="RefSeq" id="WP_346242784.1">
    <property type="nucleotide sequence ID" value="NZ_JAZHYP010000009.1"/>
</dbReference>
<dbReference type="SUPFAM" id="SSF48452">
    <property type="entry name" value="TPR-like"/>
    <property type="match status" value="1"/>
</dbReference>
<dbReference type="PROSITE" id="PS51257">
    <property type="entry name" value="PROKAR_LIPOPROTEIN"/>
    <property type="match status" value="1"/>
</dbReference>
<dbReference type="InterPro" id="IPR011990">
    <property type="entry name" value="TPR-like_helical_dom_sf"/>
</dbReference>
<keyword evidence="5" id="KW-0998">Cell outer membrane</keyword>
<sequence>MKTHLFNIKYLGIILMAVFITSCTDDLDRFPTNALTNDAQFSTIEGYKQGLVGTYLQLSGSNNFFYRGYWELQELTTDEAVNTWGSHKTTHLDWSSDHAESSEAYTSGLYLITLCNNFIIEASPNTLSARGFSETDKSEIAIYVAEVRFIKAYAYWMLLDLYGNPSFPTEETLLNSEIPKQIKQADLFDFIESELKAIDGELKTPRSNEYGRADNAAVWSLLARLYLNAEVYRGVPHYNDAITYSKKVIDAGYSLESNHAWLMLGDNYQNTNEFIFTFNYDNGNIESWGTTNVYALGASGVPASINGMSASWNLYRVTPSIPALFPSNNPNTDQRAVFWTENDEASRTLDIESLSNSKHGYSIYKYRNVDRAGASLAQNNIYNNLSDIDFPVFRLAEMYLIYAEAVLRGGTGGDMPSALAYINKIRGRAYANNPNSTLGNINSSELTLNFILDEKAREMMWEGYRRTDLIRYNKFTTANYLWAWKGGVKQGAAVNSKYKLFPIPISDILSNPNLTQNPGY</sequence>
<feature type="domain" description="RagB/SusD" evidence="6">
    <location>
        <begin position="355"/>
        <end position="520"/>
    </location>
</feature>
<protein>
    <submittedName>
        <fullName evidence="7">RagB/SusD family nutrient uptake outer membrane protein</fullName>
    </submittedName>
</protein>
<dbReference type="Pfam" id="PF07980">
    <property type="entry name" value="SusD_RagB"/>
    <property type="match status" value="1"/>
</dbReference>
<keyword evidence="3" id="KW-0732">Signal</keyword>
<comment type="caution">
    <text evidence="7">The sequence shown here is derived from an EMBL/GenBank/DDBJ whole genome shotgun (WGS) entry which is preliminary data.</text>
</comment>
<keyword evidence="4" id="KW-0472">Membrane</keyword>
<evidence type="ECO:0000313" key="8">
    <source>
        <dbReference type="Proteomes" id="UP001416393"/>
    </source>
</evidence>
<evidence type="ECO:0000256" key="3">
    <source>
        <dbReference type="ARBA" id="ARBA00022729"/>
    </source>
</evidence>
<dbReference type="Gene3D" id="1.25.40.10">
    <property type="entry name" value="Tetratricopeptide repeat domain"/>
    <property type="match status" value="1"/>
</dbReference>
<dbReference type="EMBL" id="JAZHYP010000009">
    <property type="protein sequence ID" value="MEN3324987.1"/>
    <property type="molecule type" value="Genomic_DNA"/>
</dbReference>